<evidence type="ECO:0000259" key="11">
    <source>
        <dbReference type="SMART" id="SM01016"/>
    </source>
</evidence>
<comment type="caution">
    <text evidence="12">The sequence shown here is derived from an EMBL/GenBank/DDBJ whole genome shotgun (WGS) entry which is preliminary data.</text>
</comment>
<evidence type="ECO:0000256" key="3">
    <source>
        <dbReference type="ARBA" id="ARBA00022741"/>
    </source>
</evidence>
<evidence type="ECO:0000256" key="7">
    <source>
        <dbReference type="ARBA" id="ARBA00049339"/>
    </source>
</evidence>
<dbReference type="NCBIfam" id="TIGR00456">
    <property type="entry name" value="argS"/>
    <property type="match status" value="1"/>
</dbReference>
<dbReference type="Gene3D" id="3.40.50.620">
    <property type="entry name" value="HUPs"/>
    <property type="match status" value="1"/>
</dbReference>
<sequence length="584" mass="67662">MIKEEILKNLVAVLEKIDVKNADTDLDHPANPDFGDYSTSVALKLTKVFKKNPFEIAENIVKNLPESINIKKVEVIEPGFINFWISNEFLVSDVSDLLKKEKINYLRYYLGKNKKVMVEFAHPNTHKLFHIGHLRNISIGEAMVRILEAVGNKVIRSNYEGDVGLHIAKCLYGIKNSEINIKKLKTLQEKIEFIGKMYTVGTKAYEENEKTKTEIIKINRMIYDKDPKIMPLWTETRQWSLEYFEENYKRFYSHFDRLYFESEFYERGVEIVSEALKKGILKKSQGAIVFDGKKYGLDIRVFINSLGFPTYEGKEPALAEKEFSDFGDLDKVIHVVTPEQTSFFKVTFKVEELINEKKYKNKQYHLVYEWVKLKAGKMSSREGNIIEANWLIDKVKKKILEKFKCDKETAETLAVASAKYSFLKNGAQSIIHFDIDESIAVDGNSAPYLIYTYVRCQSVINKSQKLKVKSQSFDVAQDDPERSRMGQNLKSKVKSNLNSDELNVLRLINQFPEIVQQAAIQFAPNLIAHYLYELAQKYNYFYQKNKILESEGKTKRFRLMLTQAVGKVIKEGLYLLGIKTVEKM</sequence>
<dbReference type="SMART" id="SM00836">
    <property type="entry name" value="DALR_1"/>
    <property type="match status" value="1"/>
</dbReference>
<dbReference type="SUPFAM" id="SSF52374">
    <property type="entry name" value="Nucleotidylyl transferase"/>
    <property type="match status" value="1"/>
</dbReference>
<dbReference type="Gene3D" id="3.30.1360.70">
    <property type="entry name" value="Arginyl tRNA synthetase N-terminal domain"/>
    <property type="match status" value="1"/>
</dbReference>
<keyword evidence="3 8" id="KW-0547">Nucleotide-binding</keyword>
<comment type="subunit">
    <text evidence="8">Monomer.</text>
</comment>
<evidence type="ECO:0000256" key="1">
    <source>
        <dbReference type="ARBA" id="ARBA00005594"/>
    </source>
</evidence>
<protein>
    <recommendedName>
        <fullName evidence="8">Arginine--tRNA ligase</fullName>
        <ecNumber evidence="8">6.1.1.19</ecNumber>
    </recommendedName>
    <alternativeName>
        <fullName evidence="8">Arginyl-tRNA synthetase</fullName>
        <shortName evidence="8">ArgRS</shortName>
    </alternativeName>
</protein>
<evidence type="ECO:0000256" key="2">
    <source>
        <dbReference type="ARBA" id="ARBA00022598"/>
    </source>
</evidence>
<evidence type="ECO:0000256" key="4">
    <source>
        <dbReference type="ARBA" id="ARBA00022840"/>
    </source>
</evidence>
<feature type="domain" description="Arginyl tRNA synthetase N-terminal" evidence="11">
    <location>
        <begin position="4"/>
        <end position="85"/>
    </location>
</feature>
<name>A0A0G0MFZ8_9BACT</name>
<comment type="catalytic activity">
    <reaction evidence="7 8">
        <text>tRNA(Arg) + L-arginine + ATP = L-arginyl-tRNA(Arg) + AMP + diphosphate</text>
        <dbReference type="Rhea" id="RHEA:20301"/>
        <dbReference type="Rhea" id="RHEA-COMP:9658"/>
        <dbReference type="Rhea" id="RHEA-COMP:9673"/>
        <dbReference type="ChEBI" id="CHEBI:30616"/>
        <dbReference type="ChEBI" id="CHEBI:32682"/>
        <dbReference type="ChEBI" id="CHEBI:33019"/>
        <dbReference type="ChEBI" id="CHEBI:78442"/>
        <dbReference type="ChEBI" id="CHEBI:78513"/>
        <dbReference type="ChEBI" id="CHEBI:456215"/>
        <dbReference type="EC" id="6.1.1.19"/>
    </reaction>
</comment>
<dbReference type="GO" id="GO:0006420">
    <property type="term" value="P:arginyl-tRNA aminoacylation"/>
    <property type="evidence" value="ECO:0007669"/>
    <property type="project" value="UniProtKB-UniRule"/>
</dbReference>
<keyword evidence="4 8" id="KW-0067">ATP-binding</keyword>
<dbReference type="Gene3D" id="1.10.730.10">
    <property type="entry name" value="Isoleucyl-tRNA Synthetase, Domain 1"/>
    <property type="match status" value="1"/>
</dbReference>
<dbReference type="FunFam" id="1.10.730.10:FF:000006">
    <property type="entry name" value="Arginyl-tRNA synthetase 2, mitochondrial"/>
    <property type="match status" value="1"/>
</dbReference>
<dbReference type="SUPFAM" id="SSF47323">
    <property type="entry name" value="Anticodon-binding domain of a subclass of class I aminoacyl-tRNA synthetases"/>
    <property type="match status" value="1"/>
</dbReference>
<dbReference type="Pfam" id="PF03485">
    <property type="entry name" value="Arg_tRNA_synt_N"/>
    <property type="match status" value="1"/>
</dbReference>
<evidence type="ECO:0000256" key="5">
    <source>
        <dbReference type="ARBA" id="ARBA00022917"/>
    </source>
</evidence>
<dbReference type="PANTHER" id="PTHR11956">
    <property type="entry name" value="ARGINYL-TRNA SYNTHETASE"/>
    <property type="match status" value="1"/>
</dbReference>
<dbReference type="Pfam" id="PF05746">
    <property type="entry name" value="DALR_1"/>
    <property type="match status" value="1"/>
</dbReference>
<feature type="domain" description="DALR anticodon binding" evidence="10">
    <location>
        <begin position="449"/>
        <end position="584"/>
    </location>
</feature>
<dbReference type="PRINTS" id="PR01038">
    <property type="entry name" value="TRNASYNTHARG"/>
</dbReference>
<dbReference type="GO" id="GO:0005524">
    <property type="term" value="F:ATP binding"/>
    <property type="evidence" value="ECO:0007669"/>
    <property type="project" value="UniProtKB-UniRule"/>
</dbReference>
<dbReference type="Pfam" id="PF00750">
    <property type="entry name" value="tRNA-synt_1d"/>
    <property type="match status" value="1"/>
</dbReference>
<reference evidence="12 13" key="1">
    <citation type="journal article" date="2015" name="Nature">
        <title>rRNA introns, odd ribosomes, and small enigmatic genomes across a large radiation of phyla.</title>
        <authorList>
            <person name="Brown C.T."/>
            <person name="Hug L.A."/>
            <person name="Thomas B.C."/>
            <person name="Sharon I."/>
            <person name="Castelle C.J."/>
            <person name="Singh A."/>
            <person name="Wilkins M.J."/>
            <person name="Williams K.H."/>
            <person name="Banfield J.F."/>
        </authorList>
    </citation>
    <scope>NUCLEOTIDE SEQUENCE [LARGE SCALE GENOMIC DNA]</scope>
</reference>
<evidence type="ECO:0000256" key="8">
    <source>
        <dbReference type="HAMAP-Rule" id="MF_00123"/>
    </source>
</evidence>
<comment type="subcellular location">
    <subcellularLocation>
        <location evidence="8">Cytoplasm</location>
    </subcellularLocation>
</comment>
<dbReference type="EMBL" id="LBUP01000026">
    <property type="protein sequence ID" value="KKQ63806.1"/>
    <property type="molecule type" value="Genomic_DNA"/>
</dbReference>
<dbReference type="InterPro" id="IPR008909">
    <property type="entry name" value="DALR_anticod-bd"/>
</dbReference>
<dbReference type="InterPro" id="IPR009080">
    <property type="entry name" value="tRNAsynth_Ia_anticodon-bd"/>
</dbReference>
<dbReference type="InterPro" id="IPR001278">
    <property type="entry name" value="Arg-tRNA-ligase"/>
</dbReference>
<dbReference type="GO" id="GO:0005737">
    <property type="term" value="C:cytoplasm"/>
    <property type="evidence" value="ECO:0007669"/>
    <property type="project" value="UniProtKB-SubCell"/>
</dbReference>
<proteinExistence type="inferred from homology"/>
<dbReference type="EC" id="6.1.1.19" evidence="8"/>
<dbReference type="SUPFAM" id="SSF55190">
    <property type="entry name" value="Arginyl-tRNA synthetase (ArgRS), N-terminal 'additional' domain"/>
    <property type="match status" value="1"/>
</dbReference>
<organism evidence="12 13">
    <name type="scientific">Candidatus Daviesbacteria bacterium GW2011_GWA2_38_24</name>
    <dbReference type="NCBI Taxonomy" id="1618422"/>
    <lineage>
        <taxon>Bacteria</taxon>
        <taxon>Candidatus Daviesiibacteriota</taxon>
    </lineage>
</organism>
<comment type="similarity">
    <text evidence="1 8 9">Belongs to the class-I aminoacyl-tRNA synthetase family.</text>
</comment>
<accession>A0A0G0MFZ8</accession>
<dbReference type="InterPro" id="IPR014729">
    <property type="entry name" value="Rossmann-like_a/b/a_fold"/>
</dbReference>
<dbReference type="PANTHER" id="PTHR11956:SF5">
    <property type="entry name" value="ARGININE--TRNA LIGASE, CYTOPLASMIC"/>
    <property type="match status" value="1"/>
</dbReference>
<evidence type="ECO:0000313" key="12">
    <source>
        <dbReference type="EMBL" id="KKQ63806.1"/>
    </source>
</evidence>
<evidence type="ECO:0000256" key="9">
    <source>
        <dbReference type="RuleBase" id="RU363038"/>
    </source>
</evidence>
<gene>
    <name evidence="8" type="primary">argS</name>
    <name evidence="12" type="ORF">US86_C0026G0002</name>
</gene>
<evidence type="ECO:0000259" key="10">
    <source>
        <dbReference type="SMART" id="SM00836"/>
    </source>
</evidence>
<keyword evidence="8" id="KW-0963">Cytoplasm</keyword>
<dbReference type="HAMAP" id="MF_00123">
    <property type="entry name" value="Arg_tRNA_synth"/>
    <property type="match status" value="1"/>
</dbReference>
<feature type="short sequence motif" description="'HIGH' region" evidence="8">
    <location>
        <begin position="123"/>
        <end position="133"/>
    </location>
</feature>
<dbReference type="AlphaFoldDB" id="A0A0G0MFZ8"/>
<evidence type="ECO:0000313" key="13">
    <source>
        <dbReference type="Proteomes" id="UP000034235"/>
    </source>
</evidence>
<dbReference type="GO" id="GO:0004814">
    <property type="term" value="F:arginine-tRNA ligase activity"/>
    <property type="evidence" value="ECO:0007669"/>
    <property type="project" value="UniProtKB-UniRule"/>
</dbReference>
<dbReference type="Proteomes" id="UP000034235">
    <property type="component" value="Unassembled WGS sequence"/>
</dbReference>
<dbReference type="InterPro" id="IPR005148">
    <property type="entry name" value="Arg-tRNA-synth_N"/>
</dbReference>
<evidence type="ECO:0000256" key="6">
    <source>
        <dbReference type="ARBA" id="ARBA00023146"/>
    </source>
</evidence>
<keyword evidence="2 8" id="KW-0436">Ligase</keyword>
<keyword evidence="6 8" id="KW-0030">Aminoacyl-tRNA synthetase</keyword>
<dbReference type="InterPro" id="IPR036695">
    <property type="entry name" value="Arg-tRNA-synth_N_sf"/>
</dbReference>
<keyword evidence="5 8" id="KW-0648">Protein biosynthesis</keyword>
<dbReference type="SMART" id="SM01016">
    <property type="entry name" value="Arg_tRNA_synt_N"/>
    <property type="match status" value="1"/>
</dbReference>
<dbReference type="InterPro" id="IPR035684">
    <property type="entry name" value="ArgRS_core"/>
</dbReference>